<keyword evidence="1" id="KW-0732">Signal</keyword>
<organism evidence="2 3">
    <name type="scientific">Streptomyces rhizosphaericus</name>
    <dbReference type="NCBI Taxonomy" id="114699"/>
    <lineage>
        <taxon>Bacteria</taxon>
        <taxon>Bacillati</taxon>
        <taxon>Actinomycetota</taxon>
        <taxon>Actinomycetes</taxon>
        <taxon>Kitasatosporales</taxon>
        <taxon>Streptomycetaceae</taxon>
        <taxon>Streptomyces</taxon>
        <taxon>Streptomyces violaceusniger group</taxon>
    </lineage>
</organism>
<evidence type="ECO:0000313" key="2">
    <source>
        <dbReference type="EMBL" id="GAA0982074.1"/>
    </source>
</evidence>
<keyword evidence="3" id="KW-1185">Reference proteome</keyword>
<gene>
    <name evidence="2" type="ORF">GCM10009576_041900</name>
</gene>
<dbReference type="Proteomes" id="UP001500033">
    <property type="component" value="Unassembled WGS sequence"/>
</dbReference>
<comment type="caution">
    <text evidence="2">The sequence shown here is derived from an EMBL/GenBank/DDBJ whole genome shotgun (WGS) entry which is preliminary data.</text>
</comment>
<protein>
    <submittedName>
        <fullName evidence="2">Uncharacterized protein</fullName>
    </submittedName>
</protein>
<reference evidence="2 3" key="1">
    <citation type="journal article" date="2019" name="Int. J. Syst. Evol. Microbiol.">
        <title>The Global Catalogue of Microorganisms (GCM) 10K type strain sequencing project: providing services to taxonomists for standard genome sequencing and annotation.</title>
        <authorList>
            <consortium name="The Broad Institute Genomics Platform"/>
            <consortium name="The Broad Institute Genome Sequencing Center for Infectious Disease"/>
            <person name="Wu L."/>
            <person name="Ma J."/>
        </authorList>
    </citation>
    <scope>NUCLEOTIDE SEQUENCE [LARGE SCALE GENOMIC DNA]</scope>
    <source>
        <strain evidence="2 3">JCM 11445</strain>
    </source>
</reference>
<accession>A0ABN1SBQ6</accession>
<feature type="chain" id="PRO_5045744108" evidence="1">
    <location>
        <begin position="48"/>
        <end position="332"/>
    </location>
</feature>
<name>A0ABN1SBQ6_9ACTN</name>
<evidence type="ECO:0000313" key="3">
    <source>
        <dbReference type="Proteomes" id="UP001500033"/>
    </source>
</evidence>
<proteinExistence type="predicted"/>
<dbReference type="EMBL" id="BAAAIE010000025">
    <property type="protein sequence ID" value="GAA0982074.1"/>
    <property type="molecule type" value="Genomic_DNA"/>
</dbReference>
<sequence>MAPFAFLGREALLVRSRTRWRRIVSSAATGLIAVTGLLGAVAAPAHAAPAADTTPQASTSFTYTSERGDWVGRGETGSYTAPADTLKATGTAEYLTVQVSTGALRSWTIELAAPKGETLHPGVYRDAERAGFRTGRAPGLDVSGLGRGCNEVYGQFAIDQIETDASGAVTMLDATFTQRCQEAAPALNGTVKINAHPLSYGYTSDEGDPLGGGRSDVHTGSTSLFTIAGTGVGHIDFGVTGKRQYWSVTMAAPDGEVVEVGKTYQATRLGMDGTATLDISVTGGGCNESRGEFTITELSHDAAGDIDALAATFTQHCEGVGPALHGTIHYLA</sequence>
<feature type="signal peptide" evidence="1">
    <location>
        <begin position="1"/>
        <end position="47"/>
    </location>
</feature>
<evidence type="ECO:0000256" key="1">
    <source>
        <dbReference type="SAM" id="SignalP"/>
    </source>
</evidence>